<keyword evidence="2" id="KW-0812">Transmembrane</keyword>
<evidence type="ECO:0000313" key="3">
    <source>
        <dbReference type="EMBL" id="OAF60606.1"/>
    </source>
</evidence>
<proteinExistence type="predicted"/>
<dbReference type="GeneID" id="36286518"/>
<keyword evidence="2" id="KW-0472">Membrane</keyword>
<dbReference type="EMBL" id="KV441391">
    <property type="protein sequence ID" value="OAF60606.1"/>
    <property type="molecule type" value="Genomic_DNA"/>
</dbReference>
<name>A0A177AER2_9PEZI</name>
<accession>A0A177AER2</accession>
<evidence type="ECO:0000256" key="2">
    <source>
        <dbReference type="SAM" id="Phobius"/>
    </source>
</evidence>
<feature type="transmembrane region" description="Helical" evidence="2">
    <location>
        <begin position="282"/>
        <end position="305"/>
    </location>
</feature>
<dbReference type="AlphaFoldDB" id="A0A177AER2"/>
<sequence>MLEYFTYKKVKKHQAEKRAREDAAQTPPLKPVLSPDNERFIEHLVSEGTPPPLPERPTAPNQEIVVADESTPQLERSISKGKNKENEKGPEKAKKKENRFSSLFTKSKKDDKNAKANLPAEEVEKEEDDITRVLNDLNLSAVNNRALSLSKESNELMEKFTLVLKDLVNGVPTAYDDLIHLLDDSHGTLSKTYEQLPSFMKKLIAQLPEKWTSSLAPELLATAAEAQKSGMAEGAASAAAGGGFMGAAKGFLKPNGLKDLVTKPGAVAGLLKTIMNSLKLRWPAFMGTNVLLSLGLFVLLFFFWYCHKRGKEVRLAAEGKTEVVDSEGRIVELEDDSALESSATPNAESRRRSRDSRRRDRSNNNASPRRLSHDSRRLDSGSSPKRRSRDSRRQDALDEASSSRRRHD</sequence>
<organism evidence="3">
    <name type="scientific">Pseudogymnoascus destructans</name>
    <dbReference type="NCBI Taxonomy" id="655981"/>
    <lineage>
        <taxon>Eukaryota</taxon>
        <taxon>Fungi</taxon>
        <taxon>Dikarya</taxon>
        <taxon>Ascomycota</taxon>
        <taxon>Pezizomycotina</taxon>
        <taxon>Leotiomycetes</taxon>
        <taxon>Thelebolales</taxon>
        <taxon>Thelebolaceae</taxon>
        <taxon>Pseudogymnoascus</taxon>
    </lineage>
</organism>
<protein>
    <submittedName>
        <fullName evidence="3">Uncharacterized protein</fullName>
    </submittedName>
</protein>
<reference evidence="3" key="1">
    <citation type="submission" date="2016-03" db="EMBL/GenBank/DDBJ databases">
        <title>Updated assembly of Pseudogymnoascus destructans, the fungus causing white-nose syndrome of bats.</title>
        <authorList>
            <person name="Palmer J.M."/>
            <person name="Drees K.P."/>
            <person name="Foster J.T."/>
            <person name="Lindner D.L."/>
        </authorList>
    </citation>
    <scope>NUCLEOTIDE SEQUENCE [LARGE SCALE GENOMIC DNA]</scope>
    <source>
        <strain evidence="3">20631-21</strain>
    </source>
</reference>
<gene>
    <name evidence="3" type="ORF">VC83_03442</name>
</gene>
<evidence type="ECO:0000256" key="1">
    <source>
        <dbReference type="SAM" id="MobiDB-lite"/>
    </source>
</evidence>
<feature type="region of interest" description="Disordered" evidence="1">
    <location>
        <begin position="334"/>
        <end position="408"/>
    </location>
</feature>
<dbReference type="VEuPathDB" id="FungiDB:GMDG_05942"/>
<dbReference type="OrthoDB" id="5398191at2759"/>
<feature type="region of interest" description="Disordered" evidence="1">
    <location>
        <begin position="10"/>
        <end position="123"/>
    </location>
</feature>
<dbReference type="eggNOG" id="ENOG502S3A7">
    <property type="taxonomic scope" value="Eukaryota"/>
</dbReference>
<dbReference type="Proteomes" id="UP000077154">
    <property type="component" value="Unassembled WGS sequence"/>
</dbReference>
<dbReference type="RefSeq" id="XP_024325887.1">
    <property type="nucleotide sequence ID" value="XM_024467089.1"/>
</dbReference>
<feature type="compositionally biased region" description="Basic and acidic residues" evidence="1">
    <location>
        <begin position="36"/>
        <end position="45"/>
    </location>
</feature>
<keyword evidence="2" id="KW-1133">Transmembrane helix</keyword>
<feature type="compositionally biased region" description="Basic and acidic residues" evidence="1">
    <location>
        <begin position="82"/>
        <end position="94"/>
    </location>
</feature>